<feature type="region of interest" description="Disordered" evidence="1">
    <location>
        <begin position="1"/>
        <end position="43"/>
    </location>
</feature>
<reference evidence="2" key="1">
    <citation type="journal article" date="2019" name="Sci. Rep.">
        <title>Draft genome of Tanacetum cinerariifolium, the natural source of mosquito coil.</title>
        <authorList>
            <person name="Yamashiro T."/>
            <person name="Shiraishi A."/>
            <person name="Satake H."/>
            <person name="Nakayama K."/>
        </authorList>
    </citation>
    <scope>NUCLEOTIDE SEQUENCE</scope>
</reference>
<feature type="compositionally biased region" description="Low complexity" evidence="1">
    <location>
        <begin position="1"/>
        <end position="12"/>
    </location>
</feature>
<dbReference type="AlphaFoldDB" id="A0A699TC33"/>
<gene>
    <name evidence="2" type="ORF">Tci_878977</name>
</gene>
<protein>
    <submittedName>
        <fullName evidence="2">Uncharacterized protein</fullName>
    </submittedName>
</protein>
<feature type="compositionally biased region" description="Polar residues" evidence="1">
    <location>
        <begin position="57"/>
        <end position="70"/>
    </location>
</feature>
<evidence type="ECO:0000313" key="2">
    <source>
        <dbReference type="EMBL" id="GFD07008.1"/>
    </source>
</evidence>
<proteinExistence type="predicted"/>
<feature type="non-terminal residue" evidence="2">
    <location>
        <position position="1"/>
    </location>
</feature>
<organism evidence="2">
    <name type="scientific">Tanacetum cinerariifolium</name>
    <name type="common">Dalmatian daisy</name>
    <name type="synonym">Chrysanthemum cinerariifolium</name>
    <dbReference type="NCBI Taxonomy" id="118510"/>
    <lineage>
        <taxon>Eukaryota</taxon>
        <taxon>Viridiplantae</taxon>
        <taxon>Streptophyta</taxon>
        <taxon>Embryophyta</taxon>
        <taxon>Tracheophyta</taxon>
        <taxon>Spermatophyta</taxon>
        <taxon>Magnoliopsida</taxon>
        <taxon>eudicotyledons</taxon>
        <taxon>Gunneridae</taxon>
        <taxon>Pentapetalae</taxon>
        <taxon>asterids</taxon>
        <taxon>campanulids</taxon>
        <taxon>Asterales</taxon>
        <taxon>Asteraceae</taxon>
        <taxon>Asteroideae</taxon>
        <taxon>Anthemideae</taxon>
        <taxon>Anthemidinae</taxon>
        <taxon>Tanacetum</taxon>
    </lineage>
</organism>
<sequence>PIILQPSSSQPQKTQKHRKPKRKDTQVSQPGGPTKSMANEVVHKELGDILVRVATTASSLEAEQDSGNKTQYKETPNESSSQGTDSCGGPRDNTLQSDE</sequence>
<name>A0A699TC33_TANCI</name>
<accession>A0A699TC33</accession>
<comment type="caution">
    <text evidence="2">The sequence shown here is derived from an EMBL/GenBank/DDBJ whole genome shotgun (WGS) entry which is preliminary data.</text>
</comment>
<evidence type="ECO:0000256" key="1">
    <source>
        <dbReference type="SAM" id="MobiDB-lite"/>
    </source>
</evidence>
<feature type="region of interest" description="Disordered" evidence="1">
    <location>
        <begin position="57"/>
        <end position="99"/>
    </location>
</feature>
<dbReference type="EMBL" id="BKCJ011228725">
    <property type="protein sequence ID" value="GFD07008.1"/>
    <property type="molecule type" value="Genomic_DNA"/>
</dbReference>